<dbReference type="EMBL" id="LNQE01000800">
    <property type="protein sequence ID" value="KUG24907.1"/>
    <property type="molecule type" value="Genomic_DNA"/>
</dbReference>
<protein>
    <submittedName>
        <fullName evidence="1">Uncharacterized protein</fullName>
    </submittedName>
</protein>
<accession>A0A0W8FVH0</accession>
<comment type="caution">
    <text evidence="1">The sequence shown here is derived from an EMBL/GenBank/DDBJ whole genome shotgun (WGS) entry which is preliminary data.</text>
</comment>
<name>A0A0W8FVH0_9ZZZZ</name>
<dbReference type="AlphaFoldDB" id="A0A0W8FVH0"/>
<organism evidence="1">
    <name type="scientific">hydrocarbon metagenome</name>
    <dbReference type="NCBI Taxonomy" id="938273"/>
    <lineage>
        <taxon>unclassified sequences</taxon>
        <taxon>metagenomes</taxon>
        <taxon>ecological metagenomes</taxon>
    </lineage>
</organism>
<proteinExistence type="predicted"/>
<reference evidence="1" key="1">
    <citation type="journal article" date="2015" name="Proc. Natl. Acad. Sci. U.S.A.">
        <title>Networks of energetic and metabolic interactions define dynamics in microbial communities.</title>
        <authorList>
            <person name="Embree M."/>
            <person name="Liu J.K."/>
            <person name="Al-Bassam M.M."/>
            <person name="Zengler K."/>
        </authorList>
    </citation>
    <scope>NUCLEOTIDE SEQUENCE</scope>
</reference>
<gene>
    <name evidence="1" type="ORF">ASZ90_005275</name>
</gene>
<evidence type="ECO:0000313" key="1">
    <source>
        <dbReference type="EMBL" id="KUG24907.1"/>
    </source>
</evidence>
<sequence>MLINFDSPTLSNTWTPKLKPSLSGYPKIIANPLVLSAMLHSVFDRLSKLDPDI</sequence>